<reference evidence="11" key="3">
    <citation type="submission" date="2010-09" db="EMBL/GenBank/DDBJ databases">
        <title>Annotation of Gaeumannomyces graminis var. tritici R3-111a-1.</title>
        <authorList>
            <consortium name="The Broad Institute Genome Sequencing Platform"/>
            <person name="Ma L.-J."/>
            <person name="Dead R."/>
            <person name="Young S.K."/>
            <person name="Zeng Q."/>
            <person name="Gargeya S."/>
            <person name="Fitzgerald M."/>
            <person name="Haas B."/>
            <person name="Abouelleil A."/>
            <person name="Alvarado L."/>
            <person name="Arachchi H.M."/>
            <person name="Berlin A."/>
            <person name="Brown A."/>
            <person name="Chapman S.B."/>
            <person name="Chen Z."/>
            <person name="Dunbar C."/>
            <person name="Freedman E."/>
            <person name="Gearin G."/>
            <person name="Gellesch M."/>
            <person name="Goldberg J."/>
            <person name="Griggs A."/>
            <person name="Gujja S."/>
            <person name="Heiman D."/>
            <person name="Howarth C."/>
            <person name="Larson L."/>
            <person name="Lui A."/>
            <person name="MacDonald P.J.P."/>
            <person name="Mehta T."/>
            <person name="Montmayeur A."/>
            <person name="Murphy C."/>
            <person name="Neiman D."/>
            <person name="Pearson M."/>
            <person name="Priest M."/>
            <person name="Roberts A."/>
            <person name="Saif S."/>
            <person name="Shea T."/>
            <person name="Shenoy N."/>
            <person name="Sisk P."/>
            <person name="Stolte C."/>
            <person name="Sykes S."/>
            <person name="Yandava C."/>
            <person name="Wortman J."/>
            <person name="Nusbaum C."/>
            <person name="Birren B."/>
        </authorList>
    </citation>
    <scope>NUCLEOTIDE SEQUENCE</scope>
    <source>
        <strain evidence="11">R3-111a-1</strain>
    </source>
</reference>
<reference evidence="13" key="1">
    <citation type="submission" date="2010-07" db="EMBL/GenBank/DDBJ databases">
        <title>The genome sequence of Gaeumannomyces graminis var. tritici strain R3-111a-1.</title>
        <authorList>
            <consortium name="The Broad Institute Genome Sequencing Platform"/>
            <person name="Ma L.-J."/>
            <person name="Dead R."/>
            <person name="Young S."/>
            <person name="Zeng Q."/>
            <person name="Koehrsen M."/>
            <person name="Alvarado L."/>
            <person name="Berlin A."/>
            <person name="Chapman S.B."/>
            <person name="Chen Z."/>
            <person name="Freedman E."/>
            <person name="Gellesch M."/>
            <person name="Goldberg J."/>
            <person name="Griggs A."/>
            <person name="Gujja S."/>
            <person name="Heilman E.R."/>
            <person name="Heiman D."/>
            <person name="Hepburn T."/>
            <person name="Howarth C."/>
            <person name="Jen D."/>
            <person name="Larson L."/>
            <person name="Mehta T."/>
            <person name="Neiman D."/>
            <person name="Pearson M."/>
            <person name="Roberts A."/>
            <person name="Saif S."/>
            <person name="Shea T."/>
            <person name="Shenoy N."/>
            <person name="Sisk P."/>
            <person name="Stolte C."/>
            <person name="Sykes S."/>
            <person name="Walk T."/>
            <person name="White J."/>
            <person name="Yandava C."/>
            <person name="Haas B."/>
            <person name="Nusbaum C."/>
            <person name="Birren B."/>
        </authorList>
    </citation>
    <scope>NUCLEOTIDE SEQUENCE [LARGE SCALE GENOMIC DNA]</scope>
    <source>
        <strain evidence="13">R3-111a-1</strain>
    </source>
</reference>
<dbReference type="STRING" id="644352.J3NWQ8"/>
<evidence type="ECO:0000256" key="10">
    <source>
        <dbReference type="SAM" id="SignalP"/>
    </source>
</evidence>
<proteinExistence type="predicted"/>
<dbReference type="PANTHER" id="PTHR38050:SF2">
    <property type="entry name" value="FERULOYL ESTERASE C-RELATED"/>
    <property type="match status" value="1"/>
</dbReference>
<dbReference type="Gene3D" id="3.40.50.1820">
    <property type="entry name" value="alpha/beta hydrolase"/>
    <property type="match status" value="1"/>
</dbReference>
<dbReference type="GeneID" id="20346178"/>
<dbReference type="EMBL" id="GL385397">
    <property type="protein sequence ID" value="EJT75790.1"/>
    <property type="molecule type" value="Genomic_DNA"/>
</dbReference>
<reference evidence="12" key="5">
    <citation type="submission" date="2018-04" db="UniProtKB">
        <authorList>
            <consortium name="EnsemblFungi"/>
        </authorList>
    </citation>
    <scope>IDENTIFICATION</scope>
    <source>
        <strain evidence="12">R3-111a-1</strain>
    </source>
</reference>
<name>J3NWQ8_GAET3</name>
<keyword evidence="6" id="KW-0378">Hydrolase</keyword>
<evidence type="ECO:0000313" key="12">
    <source>
        <dbReference type="EnsemblFungi" id="EJT75790"/>
    </source>
</evidence>
<comment type="subcellular location">
    <subcellularLocation>
        <location evidence="1">Secreted</location>
    </subcellularLocation>
</comment>
<evidence type="ECO:0000256" key="8">
    <source>
        <dbReference type="ARBA" id="ARBA00023326"/>
    </source>
</evidence>
<evidence type="ECO:0000256" key="4">
    <source>
        <dbReference type="ARBA" id="ARBA00022651"/>
    </source>
</evidence>
<dbReference type="RefSeq" id="XP_009221790.1">
    <property type="nucleotide sequence ID" value="XM_009223526.1"/>
</dbReference>
<feature type="signal peptide" evidence="10">
    <location>
        <begin position="1"/>
        <end position="18"/>
    </location>
</feature>
<dbReference type="OrthoDB" id="424610at2759"/>
<reference evidence="11" key="2">
    <citation type="submission" date="2010-07" db="EMBL/GenBank/DDBJ databases">
        <authorList>
            <consortium name="The Broad Institute Genome Sequencing Platform"/>
            <consortium name="Broad Institute Genome Sequencing Center for Infectious Disease"/>
            <person name="Ma L.-J."/>
            <person name="Dead R."/>
            <person name="Young S."/>
            <person name="Zeng Q."/>
            <person name="Koehrsen M."/>
            <person name="Alvarado L."/>
            <person name="Berlin A."/>
            <person name="Chapman S.B."/>
            <person name="Chen Z."/>
            <person name="Freedman E."/>
            <person name="Gellesch M."/>
            <person name="Goldberg J."/>
            <person name="Griggs A."/>
            <person name="Gujja S."/>
            <person name="Heilman E.R."/>
            <person name="Heiman D."/>
            <person name="Hepburn T."/>
            <person name="Howarth C."/>
            <person name="Jen D."/>
            <person name="Larson L."/>
            <person name="Mehta T."/>
            <person name="Neiman D."/>
            <person name="Pearson M."/>
            <person name="Roberts A."/>
            <person name="Saif S."/>
            <person name="Shea T."/>
            <person name="Shenoy N."/>
            <person name="Sisk P."/>
            <person name="Stolte C."/>
            <person name="Sykes S."/>
            <person name="Walk T."/>
            <person name="White J."/>
            <person name="Yandava C."/>
            <person name="Haas B."/>
            <person name="Nusbaum C."/>
            <person name="Birren B."/>
        </authorList>
    </citation>
    <scope>NUCLEOTIDE SEQUENCE</scope>
    <source>
        <strain evidence="11">R3-111a-1</strain>
    </source>
</reference>
<dbReference type="InterPro" id="IPR043595">
    <property type="entry name" value="FaeB/C/D"/>
</dbReference>
<keyword evidence="7" id="KW-0119">Carbohydrate metabolism</keyword>
<reference evidence="12" key="4">
    <citation type="journal article" date="2015" name="G3 (Bethesda)">
        <title>Genome sequences of three phytopathogenic species of the Magnaporthaceae family of fungi.</title>
        <authorList>
            <person name="Okagaki L.H."/>
            <person name="Nunes C.C."/>
            <person name="Sailsbery J."/>
            <person name="Clay B."/>
            <person name="Brown D."/>
            <person name="John T."/>
            <person name="Oh Y."/>
            <person name="Young N."/>
            <person name="Fitzgerald M."/>
            <person name="Haas B.J."/>
            <person name="Zeng Q."/>
            <person name="Young S."/>
            <person name="Adiconis X."/>
            <person name="Fan L."/>
            <person name="Levin J.Z."/>
            <person name="Mitchell T.K."/>
            <person name="Okubara P.A."/>
            <person name="Farman M.L."/>
            <person name="Kohn L.M."/>
            <person name="Birren B."/>
            <person name="Ma L.-J."/>
            <person name="Dean R.A."/>
        </authorList>
    </citation>
    <scope>NUCLEOTIDE SEQUENCE</scope>
    <source>
        <strain evidence="12">R3-111a-1</strain>
    </source>
</reference>
<dbReference type="GO" id="GO:0030600">
    <property type="term" value="F:feruloyl esterase activity"/>
    <property type="evidence" value="ECO:0007669"/>
    <property type="project" value="UniProtKB-EC"/>
</dbReference>
<dbReference type="InterPro" id="IPR029058">
    <property type="entry name" value="AB_hydrolase_fold"/>
</dbReference>
<dbReference type="eggNOG" id="ENOG502SBTI">
    <property type="taxonomic scope" value="Eukaryota"/>
</dbReference>
<dbReference type="SUPFAM" id="SSF53474">
    <property type="entry name" value="alpha/beta-Hydrolases"/>
    <property type="match status" value="1"/>
</dbReference>
<gene>
    <name evidence="12" type="primary">20346178</name>
    <name evidence="11" type="ORF">GGTG_05720</name>
</gene>
<dbReference type="PANTHER" id="PTHR38050">
    <property type="match status" value="1"/>
</dbReference>
<keyword evidence="8" id="KW-0624">Polysaccharide degradation</keyword>
<sequence>MHYLKFTSLLGLCGVALGASNAKAASGCGSSAPPFKLGKLSDNQNITTKDGKRRYRVYLPLSYKQSQETPVILSFHGANGNIEKQCKLDGLTEDWRNNKYVVVYLQGLATPDDPTRTAWQVDPRATTDDLAFTAAVLDEVQSRLCVRASQVYAVGKSQGGGMVNLLACDAALSARVAAFAPVSGAYYIHNTSKAQCDRKDSIQFPDCRPSRKNMPLIAFHGGADPTIPFDGTHRRATNSCLPSIPHWINEWVKREGLDVASGRTTPIKGSKDGGNKTVWGGGSKGQVEFVYDGDTIPHDWPSTVPNSDNGGANLTSFNATEYILKFVDGRSL</sequence>
<keyword evidence="3" id="KW-0964">Secreted</keyword>
<evidence type="ECO:0000256" key="9">
    <source>
        <dbReference type="ARBA" id="ARBA00034075"/>
    </source>
</evidence>
<evidence type="ECO:0000256" key="7">
    <source>
        <dbReference type="ARBA" id="ARBA00023277"/>
    </source>
</evidence>
<comment type="catalytic activity">
    <reaction evidence="9">
        <text>feruloyl-polysaccharide + H2O = ferulate + polysaccharide.</text>
        <dbReference type="EC" id="3.1.1.73"/>
    </reaction>
</comment>
<keyword evidence="13" id="KW-1185">Reference proteome</keyword>
<evidence type="ECO:0000313" key="13">
    <source>
        <dbReference type="Proteomes" id="UP000006039"/>
    </source>
</evidence>
<dbReference type="GO" id="GO:0045493">
    <property type="term" value="P:xylan catabolic process"/>
    <property type="evidence" value="ECO:0007669"/>
    <property type="project" value="UniProtKB-KW"/>
</dbReference>
<keyword evidence="5 10" id="KW-0732">Signal</keyword>
<evidence type="ECO:0000256" key="6">
    <source>
        <dbReference type="ARBA" id="ARBA00022801"/>
    </source>
</evidence>
<evidence type="ECO:0000256" key="3">
    <source>
        <dbReference type="ARBA" id="ARBA00022525"/>
    </source>
</evidence>
<protein>
    <recommendedName>
        <fullName evidence="2">feruloyl esterase</fullName>
        <ecNumber evidence="2">3.1.1.73</ecNumber>
    </recommendedName>
</protein>
<dbReference type="AlphaFoldDB" id="J3NWQ8"/>
<accession>J3NWQ8</accession>
<dbReference type="GO" id="GO:0005576">
    <property type="term" value="C:extracellular region"/>
    <property type="evidence" value="ECO:0007669"/>
    <property type="project" value="UniProtKB-SubCell"/>
</dbReference>
<dbReference type="EnsemblFungi" id="EJT75790">
    <property type="protein sequence ID" value="EJT75790"/>
    <property type="gene ID" value="GGTG_05720"/>
</dbReference>
<dbReference type="HOGENOM" id="CLU_027551_3_0_1"/>
<evidence type="ECO:0000313" key="11">
    <source>
        <dbReference type="EMBL" id="EJT75790.1"/>
    </source>
</evidence>
<evidence type="ECO:0000256" key="1">
    <source>
        <dbReference type="ARBA" id="ARBA00004613"/>
    </source>
</evidence>
<feature type="chain" id="PRO_5015094506" description="feruloyl esterase" evidence="10">
    <location>
        <begin position="19"/>
        <end position="332"/>
    </location>
</feature>
<dbReference type="VEuPathDB" id="FungiDB:GGTG_05720"/>
<evidence type="ECO:0000256" key="2">
    <source>
        <dbReference type="ARBA" id="ARBA00013091"/>
    </source>
</evidence>
<dbReference type="EC" id="3.1.1.73" evidence="2"/>
<evidence type="ECO:0000256" key="5">
    <source>
        <dbReference type="ARBA" id="ARBA00022729"/>
    </source>
</evidence>
<organism evidence="11">
    <name type="scientific">Gaeumannomyces tritici (strain R3-111a-1)</name>
    <name type="common">Wheat and barley take-all root rot fungus</name>
    <name type="synonym">Gaeumannomyces graminis var. tritici</name>
    <dbReference type="NCBI Taxonomy" id="644352"/>
    <lineage>
        <taxon>Eukaryota</taxon>
        <taxon>Fungi</taxon>
        <taxon>Dikarya</taxon>
        <taxon>Ascomycota</taxon>
        <taxon>Pezizomycotina</taxon>
        <taxon>Sordariomycetes</taxon>
        <taxon>Sordariomycetidae</taxon>
        <taxon>Magnaporthales</taxon>
        <taxon>Magnaporthaceae</taxon>
        <taxon>Gaeumannomyces</taxon>
    </lineage>
</organism>
<keyword evidence="4" id="KW-0858">Xylan degradation</keyword>
<dbReference type="Proteomes" id="UP000006039">
    <property type="component" value="Unassembled WGS sequence"/>
</dbReference>